<name>A0ABU2XVM5_9ACTN</name>
<keyword evidence="1" id="KW-0472">Membrane</keyword>
<reference evidence="2" key="1">
    <citation type="submission" date="2024-05" db="EMBL/GenBank/DDBJ databases">
        <title>30 novel species of actinomycetes from the DSMZ collection.</title>
        <authorList>
            <person name="Nouioui I."/>
        </authorList>
    </citation>
    <scope>NUCLEOTIDE SEQUENCE</scope>
    <source>
        <strain evidence="2">DSM 41529</strain>
    </source>
</reference>
<gene>
    <name evidence="2" type="ORF">RND15_43645</name>
</gene>
<dbReference type="RefSeq" id="WP_311730069.1">
    <property type="nucleotide sequence ID" value="NZ_JAVRFD010000034.1"/>
</dbReference>
<evidence type="ECO:0000313" key="2">
    <source>
        <dbReference type="EMBL" id="MDT0549509.1"/>
    </source>
</evidence>
<dbReference type="EMBL" id="JAVRFD010000034">
    <property type="protein sequence ID" value="MDT0549509.1"/>
    <property type="molecule type" value="Genomic_DNA"/>
</dbReference>
<keyword evidence="3" id="KW-1185">Reference proteome</keyword>
<sequence>MPRLALYALAVCALAVAAAVVSFAQGSWIGVVWILLAGVSSNMAWYYLRKAKLDRAAAREAELMG</sequence>
<protein>
    <recommendedName>
        <fullName evidence="4">Secreted protein</fullName>
    </recommendedName>
</protein>
<evidence type="ECO:0000313" key="3">
    <source>
        <dbReference type="Proteomes" id="UP001180754"/>
    </source>
</evidence>
<accession>A0ABU2XVM5</accession>
<dbReference type="Proteomes" id="UP001180754">
    <property type="component" value="Unassembled WGS sequence"/>
</dbReference>
<proteinExistence type="predicted"/>
<evidence type="ECO:0000256" key="1">
    <source>
        <dbReference type="SAM" id="Phobius"/>
    </source>
</evidence>
<organism evidence="2 3">
    <name type="scientific">Streptomyces lonegramiae</name>
    <dbReference type="NCBI Taxonomy" id="3075524"/>
    <lineage>
        <taxon>Bacteria</taxon>
        <taxon>Bacillati</taxon>
        <taxon>Actinomycetota</taxon>
        <taxon>Actinomycetes</taxon>
        <taxon>Kitasatosporales</taxon>
        <taxon>Streptomycetaceae</taxon>
        <taxon>Streptomyces</taxon>
    </lineage>
</organism>
<evidence type="ECO:0008006" key="4">
    <source>
        <dbReference type="Google" id="ProtNLM"/>
    </source>
</evidence>
<keyword evidence="1" id="KW-0812">Transmembrane</keyword>
<keyword evidence="1" id="KW-1133">Transmembrane helix</keyword>
<comment type="caution">
    <text evidence="2">The sequence shown here is derived from an EMBL/GenBank/DDBJ whole genome shotgun (WGS) entry which is preliminary data.</text>
</comment>
<feature type="transmembrane region" description="Helical" evidence="1">
    <location>
        <begin position="28"/>
        <end position="48"/>
    </location>
</feature>